<gene>
    <name evidence="2" type="ORF">BK672_24930</name>
</gene>
<dbReference type="AlphaFoldDB" id="A0A423MTQ0"/>
<sequence length="591" mass="66178">MTRQAHTHTSSKELVILFHSIGGSQAKLADLEATVLSACIENNQSVPDFFYPTLDTSMMSFADPCDITLSVMRQIDEIWQTSNGAYSGIYLVGHSMGALLARKVYVCACGETPEAPFEPQLSGQSPRIWANRVKRIVLLAAINRGWRLSPHLSISNFLRWGAGVLLGNTIMALTLGRYTPLVFHIHYGAPFLTNLRLQWMAMRRSFKARSCDPVITIQLLGSTDDLVSPEDNIDLVAGDDFYYLDVPMSGHVNVVETDGSEAGQKRSRVISLALTGTPDSLKEGSILPTDQDLPKAESDVTDVVFVIHGIRDQGYWTQKIARRVVAMARQRNKFIDRQKAPDTTKTEKKQIIKTETSSYGYFAMLPFLLPHIRRKRVEWLMDRYAENRALYPDAQFSYVGHSHGTYMLAKALDDYACLRFKHIAFAGSVVSTRYDWSTLISLGRVKSVVNFVASADWVVAVFPRTFQMLELQDLGSAGHDGFQQENAALFKSEYVKGGHGAALREENWDVIATFILDGSKPAEPDLAHKRQSWTVQLGNYAPQLVLLALFLVLWGGYILLAPLLSLSHAHWTSLVAFAMYVWGVWKVLTWF</sequence>
<keyword evidence="1" id="KW-0812">Transmembrane</keyword>
<feature type="transmembrane region" description="Helical" evidence="1">
    <location>
        <begin position="544"/>
        <end position="564"/>
    </location>
</feature>
<reference evidence="2 3" key="1">
    <citation type="submission" date="2016-10" db="EMBL/GenBank/DDBJ databases">
        <title>Comparative genome analysis of multiple Pseudomonas spp. focuses on biocontrol and plant growth promoting traits.</title>
        <authorList>
            <person name="Tao X.-Y."/>
            <person name="Taylor C.G."/>
        </authorList>
    </citation>
    <scope>NUCLEOTIDE SEQUENCE [LARGE SCALE GENOMIC DNA]</scope>
    <source>
        <strain evidence="2 3">2F9</strain>
    </source>
</reference>
<dbReference type="RefSeq" id="WP_095113656.1">
    <property type="nucleotide sequence ID" value="NZ_MOBY01000032.1"/>
</dbReference>
<dbReference type="Gene3D" id="3.40.50.1820">
    <property type="entry name" value="alpha/beta hydrolase"/>
    <property type="match status" value="1"/>
</dbReference>
<evidence type="ECO:0000256" key="1">
    <source>
        <dbReference type="SAM" id="Phobius"/>
    </source>
</evidence>
<name>A0A423MTQ0_PSEFL</name>
<feature type="transmembrane region" description="Helical" evidence="1">
    <location>
        <begin position="570"/>
        <end position="588"/>
    </location>
</feature>
<evidence type="ECO:0000313" key="3">
    <source>
        <dbReference type="Proteomes" id="UP000283650"/>
    </source>
</evidence>
<accession>A0A423MTQ0</accession>
<dbReference type="InterPro" id="IPR029058">
    <property type="entry name" value="AB_hydrolase_fold"/>
</dbReference>
<evidence type="ECO:0000313" key="2">
    <source>
        <dbReference type="EMBL" id="RON88737.1"/>
    </source>
</evidence>
<dbReference type="Proteomes" id="UP000283650">
    <property type="component" value="Unassembled WGS sequence"/>
</dbReference>
<protein>
    <submittedName>
        <fullName evidence="2">Uncharacterized protein</fullName>
    </submittedName>
</protein>
<keyword evidence="1" id="KW-1133">Transmembrane helix</keyword>
<dbReference type="EMBL" id="MOBY01000032">
    <property type="protein sequence ID" value="RON88737.1"/>
    <property type="molecule type" value="Genomic_DNA"/>
</dbReference>
<organism evidence="2 3">
    <name type="scientific">Pseudomonas fluorescens</name>
    <dbReference type="NCBI Taxonomy" id="294"/>
    <lineage>
        <taxon>Bacteria</taxon>
        <taxon>Pseudomonadati</taxon>
        <taxon>Pseudomonadota</taxon>
        <taxon>Gammaproteobacteria</taxon>
        <taxon>Pseudomonadales</taxon>
        <taxon>Pseudomonadaceae</taxon>
        <taxon>Pseudomonas</taxon>
    </lineage>
</organism>
<comment type="caution">
    <text evidence="2">The sequence shown here is derived from an EMBL/GenBank/DDBJ whole genome shotgun (WGS) entry which is preliminary data.</text>
</comment>
<dbReference type="SUPFAM" id="SSF53474">
    <property type="entry name" value="alpha/beta-Hydrolases"/>
    <property type="match status" value="2"/>
</dbReference>
<keyword evidence="1" id="KW-0472">Membrane</keyword>
<proteinExistence type="predicted"/>